<dbReference type="CDD" id="cd03109">
    <property type="entry name" value="DTBS"/>
    <property type="match status" value="1"/>
</dbReference>
<dbReference type="InterPro" id="IPR028979">
    <property type="entry name" value="Ser_kin/Pase_Hpr-like_N_sf"/>
</dbReference>
<accession>A0ABD5NS93</accession>
<dbReference type="SUPFAM" id="SSF75138">
    <property type="entry name" value="HprK N-terminal domain-like"/>
    <property type="match status" value="1"/>
</dbReference>
<feature type="compositionally biased region" description="Basic and acidic residues" evidence="2">
    <location>
        <begin position="21"/>
        <end position="53"/>
    </location>
</feature>
<keyword evidence="5" id="KW-1185">Reference proteome</keyword>
<feature type="region of interest" description="Disordered" evidence="2">
    <location>
        <begin position="1"/>
        <end position="63"/>
    </location>
</feature>
<dbReference type="Pfam" id="PF07085">
    <property type="entry name" value="DRTGG"/>
    <property type="match status" value="1"/>
</dbReference>
<dbReference type="PANTHER" id="PTHR21343:SF8">
    <property type="entry name" value="DRTGG DOMAIN-CONTAINING PROTEIN"/>
    <property type="match status" value="1"/>
</dbReference>
<dbReference type="Proteomes" id="UP001595846">
    <property type="component" value="Unassembled WGS sequence"/>
</dbReference>
<dbReference type="EMBL" id="JBHSAQ010000014">
    <property type="protein sequence ID" value="MFC3959853.1"/>
    <property type="molecule type" value="Genomic_DNA"/>
</dbReference>
<dbReference type="Gene3D" id="3.40.50.300">
    <property type="entry name" value="P-loop containing nucleotide triphosphate hydrolases"/>
    <property type="match status" value="1"/>
</dbReference>
<name>A0ABD5NS93_9EURY</name>
<keyword evidence="1" id="KW-0315">Glutamine amidotransferase</keyword>
<protein>
    <submittedName>
        <fullName evidence="4">Phosphotransacetylase family protein</fullName>
    </submittedName>
</protein>
<dbReference type="Pfam" id="PF13500">
    <property type="entry name" value="AAA_26"/>
    <property type="match status" value="1"/>
</dbReference>
<comment type="caution">
    <text evidence="4">The sequence shown here is derived from an EMBL/GenBank/DDBJ whole genome shotgun (WGS) entry which is preliminary data.</text>
</comment>
<evidence type="ECO:0000256" key="1">
    <source>
        <dbReference type="ARBA" id="ARBA00022962"/>
    </source>
</evidence>
<organism evidence="4 5">
    <name type="scientific">Halovivax cerinus</name>
    <dbReference type="NCBI Taxonomy" id="1487865"/>
    <lineage>
        <taxon>Archaea</taxon>
        <taxon>Methanobacteriati</taxon>
        <taxon>Methanobacteriota</taxon>
        <taxon>Stenosarchaea group</taxon>
        <taxon>Halobacteria</taxon>
        <taxon>Halobacteriales</taxon>
        <taxon>Natrialbaceae</taxon>
        <taxon>Halovivax</taxon>
    </lineage>
</organism>
<dbReference type="AlphaFoldDB" id="A0ABD5NS93"/>
<sequence length="417" mass="44581">MTDTDTTAERTARGTAPNGETDARTNDATDRSSDTDRDEAMDGPDDTRPDDATARQTGVRPDGGAETLLIVSLEESTGKTAITLALAQLASDNGERVGYMKPKGTRLQSNVGKTLDADPLLAKELLGIDADVSTLEPIVYSPTFVEQAIRGRETPENLRERVREAFDELAGETDRMVVEGAGEYTVGEIVDLTDADVADLLDARVVLVAPYERPGDVDDVLAARRAFGDRLTGVIFNDVGDAAYDDLETDVVPFLEGRDVPVYGIVPRVQELSGVTVADLADELGASVLVEEGSDRYVERFSVAAMGADSALRYFRRTRDAAVITGGDRADVQAAALEASGIRCLVLTGGHHPSGRILGTATERSVPVLSVQSDTLTTVERTESIVRGGRTQDEATVERMRELLTDHAAVAELLGTE</sequence>
<evidence type="ECO:0000259" key="3">
    <source>
        <dbReference type="Pfam" id="PF07085"/>
    </source>
</evidence>
<reference evidence="4 5" key="1">
    <citation type="journal article" date="2019" name="Int. J. Syst. Evol. Microbiol.">
        <title>The Global Catalogue of Microorganisms (GCM) 10K type strain sequencing project: providing services to taxonomists for standard genome sequencing and annotation.</title>
        <authorList>
            <consortium name="The Broad Institute Genomics Platform"/>
            <consortium name="The Broad Institute Genome Sequencing Center for Infectious Disease"/>
            <person name="Wu L."/>
            <person name="Ma J."/>
        </authorList>
    </citation>
    <scope>NUCLEOTIDE SEQUENCE [LARGE SCALE GENOMIC DNA]</scope>
    <source>
        <strain evidence="4 5">IBRC-M 10256</strain>
    </source>
</reference>
<dbReference type="Gene3D" id="3.40.1390.20">
    <property type="entry name" value="HprK N-terminal domain-like"/>
    <property type="match status" value="1"/>
</dbReference>
<dbReference type="InterPro" id="IPR010766">
    <property type="entry name" value="DRTGG"/>
</dbReference>
<evidence type="ECO:0000313" key="4">
    <source>
        <dbReference type="EMBL" id="MFC3959853.1"/>
    </source>
</evidence>
<dbReference type="SUPFAM" id="SSF52540">
    <property type="entry name" value="P-loop containing nucleoside triphosphate hydrolases"/>
    <property type="match status" value="1"/>
</dbReference>
<dbReference type="GeneID" id="73904382"/>
<dbReference type="PANTHER" id="PTHR21343">
    <property type="entry name" value="DETHIOBIOTIN SYNTHETASE"/>
    <property type="match status" value="1"/>
</dbReference>
<gene>
    <name evidence="4" type="ORF">ACFOUR_15940</name>
</gene>
<evidence type="ECO:0000256" key="2">
    <source>
        <dbReference type="SAM" id="MobiDB-lite"/>
    </source>
</evidence>
<feature type="domain" description="DRTGG" evidence="3">
    <location>
        <begin position="279"/>
        <end position="383"/>
    </location>
</feature>
<dbReference type="InterPro" id="IPR027417">
    <property type="entry name" value="P-loop_NTPase"/>
</dbReference>
<dbReference type="RefSeq" id="WP_256531632.1">
    <property type="nucleotide sequence ID" value="NZ_CP101824.1"/>
</dbReference>
<proteinExistence type="predicted"/>
<evidence type="ECO:0000313" key="5">
    <source>
        <dbReference type="Proteomes" id="UP001595846"/>
    </source>
</evidence>